<sequence length="162" mass="17778">MIIKRKRLSLIVSLVFGTMSLCTASTLIVVNKEAGNIPEKYMSNIATNSNGTLVGSIVDSLYDAAADEDPFTFTQNIGGTEHTGVNANCTDFKCTVTEINGERWMVQEIPSNNQLQLYKEDSDDAITLYSSFEGGTTIDTSREDAEQLQQVVDESMALFDEN</sequence>
<proteinExistence type="predicted"/>
<accession>A0ABX6KBS2</accession>
<organism evidence="2 3">
    <name type="scientific">Francisella adeliensis</name>
    <dbReference type="NCBI Taxonomy" id="2007306"/>
    <lineage>
        <taxon>Bacteria</taxon>
        <taxon>Pseudomonadati</taxon>
        <taxon>Pseudomonadota</taxon>
        <taxon>Gammaproteobacteria</taxon>
        <taxon>Thiotrichales</taxon>
        <taxon>Francisellaceae</taxon>
        <taxon>Francisella</taxon>
    </lineage>
</organism>
<evidence type="ECO:0000256" key="1">
    <source>
        <dbReference type="SAM" id="SignalP"/>
    </source>
</evidence>
<protein>
    <submittedName>
        <fullName evidence="2">Uncharacterized protein</fullName>
    </submittedName>
</protein>
<dbReference type="RefSeq" id="WP_162699191.1">
    <property type="nucleotide sequence ID" value="NZ_CP021781.1"/>
</dbReference>
<keyword evidence="3" id="KW-1185">Reference proteome</keyword>
<dbReference type="Proteomes" id="UP000681131">
    <property type="component" value="Chromosome"/>
</dbReference>
<evidence type="ECO:0000313" key="2">
    <source>
        <dbReference type="EMBL" id="QIW11784.1"/>
    </source>
</evidence>
<evidence type="ECO:0000313" key="3">
    <source>
        <dbReference type="Proteomes" id="UP000681131"/>
    </source>
</evidence>
<gene>
    <name evidence="2" type="ORF">FZC43_03620</name>
</gene>
<feature type="signal peptide" evidence="1">
    <location>
        <begin position="1"/>
        <end position="24"/>
    </location>
</feature>
<name>A0ABX6KBS2_9GAMM</name>
<keyword evidence="1" id="KW-0732">Signal</keyword>
<feature type="chain" id="PRO_5045147523" evidence="1">
    <location>
        <begin position="25"/>
        <end position="162"/>
    </location>
</feature>
<dbReference type="EMBL" id="CP043424">
    <property type="protein sequence ID" value="QIW11784.1"/>
    <property type="molecule type" value="Genomic_DNA"/>
</dbReference>
<reference evidence="2 3" key="1">
    <citation type="submission" date="2019-08" db="EMBL/GenBank/DDBJ databases">
        <title>Complete genome sequences of Francisella adeliensis (FSC1325 and FSC1326).</title>
        <authorList>
            <person name="Ohrman C."/>
            <person name="Uneklint I."/>
            <person name="Vallesi A."/>
            <person name="Karlsson L."/>
            <person name="Sjodin A."/>
        </authorList>
    </citation>
    <scope>NUCLEOTIDE SEQUENCE [LARGE SCALE GENOMIC DNA]</scope>
    <source>
        <strain evidence="2 3">FSC1325</strain>
    </source>
</reference>